<dbReference type="PANTHER" id="PTHR10996">
    <property type="entry name" value="2-HYDROXYACID DEHYDROGENASE-RELATED"/>
    <property type="match status" value="1"/>
</dbReference>
<keyword evidence="2" id="KW-0520">NAD</keyword>
<dbReference type="AlphaFoldDB" id="A0A7W3THS5"/>
<sequence length="214" mass="22818">MAEHALTLTLACLRSLAVQARTPRWHSIDPVSLFRRRVTVVGAGGTARELVRLLAPFDCETRVVRRTAGEPVGGAIETLPVAALPQVLPRTDVLVLALALTPDSRRLIGARELAVLPSHAVLVNVARGAHVDTDALVAELRRDGLAAAGLDVTDPEPLPEGHPLWSDPRVLITSHCADSAEFAARVLCGRVARNVANLRAGRELEGRVDPAVGY</sequence>
<dbReference type="InterPro" id="IPR050223">
    <property type="entry name" value="D-isomer_2-hydroxyacid_DH"/>
</dbReference>
<comment type="caution">
    <text evidence="4">The sequence shown here is derived from an EMBL/GenBank/DDBJ whole genome shotgun (WGS) entry which is preliminary data.</text>
</comment>
<evidence type="ECO:0000259" key="3">
    <source>
        <dbReference type="Pfam" id="PF02826"/>
    </source>
</evidence>
<dbReference type="GO" id="GO:0005829">
    <property type="term" value="C:cytosol"/>
    <property type="evidence" value="ECO:0007669"/>
    <property type="project" value="TreeGrafter"/>
</dbReference>
<dbReference type="Gene3D" id="3.40.50.720">
    <property type="entry name" value="NAD(P)-binding Rossmann-like Domain"/>
    <property type="match status" value="2"/>
</dbReference>
<proteinExistence type="predicted"/>
<evidence type="ECO:0000313" key="5">
    <source>
        <dbReference type="Proteomes" id="UP000538929"/>
    </source>
</evidence>
<dbReference type="PANTHER" id="PTHR10996:SF178">
    <property type="entry name" value="2-HYDROXYACID DEHYDROGENASE YGL185C-RELATED"/>
    <property type="match status" value="1"/>
</dbReference>
<dbReference type="InterPro" id="IPR036291">
    <property type="entry name" value="NAD(P)-bd_dom_sf"/>
</dbReference>
<name>A0A7W3THS5_9ACTN</name>
<dbReference type="GO" id="GO:0051287">
    <property type="term" value="F:NAD binding"/>
    <property type="evidence" value="ECO:0007669"/>
    <property type="project" value="InterPro"/>
</dbReference>
<reference evidence="5" key="1">
    <citation type="submission" date="2019-10" db="EMBL/GenBank/DDBJ databases">
        <title>Streptomyces sp. nov., a novel actinobacterium isolated from alkaline environment.</title>
        <authorList>
            <person name="Golinska P."/>
        </authorList>
    </citation>
    <scope>NUCLEOTIDE SEQUENCE [LARGE SCALE GENOMIC DNA]</scope>
    <source>
        <strain evidence="5">DSM 42118</strain>
    </source>
</reference>
<dbReference type="Proteomes" id="UP000538929">
    <property type="component" value="Unassembled WGS sequence"/>
</dbReference>
<dbReference type="SUPFAM" id="SSF51735">
    <property type="entry name" value="NAD(P)-binding Rossmann-fold domains"/>
    <property type="match status" value="1"/>
</dbReference>
<evidence type="ECO:0000313" key="4">
    <source>
        <dbReference type="EMBL" id="MBB0247069.1"/>
    </source>
</evidence>
<dbReference type="InterPro" id="IPR006140">
    <property type="entry name" value="D-isomer_DH_NAD-bd"/>
</dbReference>
<dbReference type="EMBL" id="VKHT01001340">
    <property type="protein sequence ID" value="MBB0247069.1"/>
    <property type="molecule type" value="Genomic_DNA"/>
</dbReference>
<evidence type="ECO:0000256" key="2">
    <source>
        <dbReference type="ARBA" id="ARBA00023027"/>
    </source>
</evidence>
<evidence type="ECO:0000256" key="1">
    <source>
        <dbReference type="ARBA" id="ARBA00023002"/>
    </source>
</evidence>
<dbReference type="GO" id="GO:0016618">
    <property type="term" value="F:hydroxypyruvate reductase [NAD(P)H] activity"/>
    <property type="evidence" value="ECO:0007669"/>
    <property type="project" value="TreeGrafter"/>
</dbReference>
<gene>
    <name evidence="4" type="ORF">FNQ90_23825</name>
</gene>
<keyword evidence="1" id="KW-0560">Oxidoreductase</keyword>
<accession>A0A7W3THS5</accession>
<dbReference type="Pfam" id="PF02826">
    <property type="entry name" value="2-Hacid_dh_C"/>
    <property type="match status" value="1"/>
</dbReference>
<dbReference type="GO" id="GO:0030267">
    <property type="term" value="F:glyoxylate reductase (NADPH) activity"/>
    <property type="evidence" value="ECO:0007669"/>
    <property type="project" value="TreeGrafter"/>
</dbReference>
<feature type="domain" description="D-isomer specific 2-hydroxyacid dehydrogenase NAD-binding" evidence="3">
    <location>
        <begin position="17"/>
        <end position="177"/>
    </location>
</feature>
<keyword evidence="5" id="KW-1185">Reference proteome</keyword>
<organism evidence="4 5">
    <name type="scientific">Streptomyces alkaliphilus</name>
    <dbReference type="NCBI Taxonomy" id="1472722"/>
    <lineage>
        <taxon>Bacteria</taxon>
        <taxon>Bacillati</taxon>
        <taxon>Actinomycetota</taxon>
        <taxon>Actinomycetes</taxon>
        <taxon>Kitasatosporales</taxon>
        <taxon>Streptomycetaceae</taxon>
        <taxon>Streptomyces</taxon>
    </lineage>
</organism>
<protein>
    <submittedName>
        <fullName evidence="4">Hydroxyacid dehydrogenase</fullName>
    </submittedName>
</protein>